<evidence type="ECO:0000313" key="5">
    <source>
        <dbReference type="EMBL" id="QWQ37621.1"/>
    </source>
</evidence>
<dbReference type="Proteomes" id="UP000680588">
    <property type="component" value="Chromosome"/>
</dbReference>
<dbReference type="PANTHER" id="PTHR38011:SF7">
    <property type="entry name" value="2,5-DIAMINO-6-RIBOSYLAMINO-4(3H)-PYRIMIDINONE 5'-PHOSPHATE REDUCTASE"/>
    <property type="match status" value="1"/>
</dbReference>
<protein>
    <submittedName>
        <fullName evidence="5">Pyrimidine reductase family protein</fullName>
    </submittedName>
</protein>
<proteinExistence type="predicted"/>
<reference evidence="5" key="1">
    <citation type="submission" date="2021-06" db="EMBL/GenBank/DDBJ databases">
        <title>Novel species in genus Arthrobacter.</title>
        <authorList>
            <person name="Zhang G."/>
        </authorList>
    </citation>
    <scope>NUCLEOTIDE SEQUENCE</scope>
    <source>
        <strain evidence="5">Zg-ZUI122</strain>
    </source>
</reference>
<dbReference type="NCBIfam" id="NF010663">
    <property type="entry name" value="PRK14059.1-1"/>
    <property type="match status" value="1"/>
</dbReference>
<evidence type="ECO:0000259" key="4">
    <source>
        <dbReference type="Pfam" id="PF01872"/>
    </source>
</evidence>
<dbReference type="Gene3D" id="3.40.430.10">
    <property type="entry name" value="Dihydrofolate Reductase, subunit A"/>
    <property type="match status" value="1"/>
</dbReference>
<dbReference type="GO" id="GO:0009231">
    <property type="term" value="P:riboflavin biosynthetic process"/>
    <property type="evidence" value="ECO:0007669"/>
    <property type="project" value="InterPro"/>
</dbReference>
<dbReference type="AlphaFoldDB" id="A0A975S885"/>
<dbReference type="Pfam" id="PF01872">
    <property type="entry name" value="RibD_C"/>
    <property type="match status" value="1"/>
</dbReference>
<dbReference type="RefSeq" id="WP_207346654.1">
    <property type="nucleotide sequence ID" value="NZ_CP076456.1"/>
</dbReference>
<name>A0A975S885_9MICC</name>
<dbReference type="InterPro" id="IPR002734">
    <property type="entry name" value="RibDG_C"/>
</dbReference>
<gene>
    <name evidence="5" type="ORF">KG104_07875</name>
</gene>
<dbReference type="InterPro" id="IPR050765">
    <property type="entry name" value="Riboflavin_Biosynth_HTPR"/>
</dbReference>
<keyword evidence="2" id="KW-0521">NADP</keyword>
<sequence>MTVPITAAGSARQLSDDDLLAAYAWDMAQAPPGRPQFRFNFVASADGAAAVAGRSGGLGDGADHRVFGLLRRTADVLLVGAGTVRAEGYVGELLGAESQAWRTARGMASHPAVAIVSGRLDLDPDGPLFEQAPVRPLILTAATAAAERRAALERVADVVVAGERTVEPEHAAAALTERGFDRVLCEGGPQLFGSFQAAGLVDELCLTISPLLAAGSALRITAGAPEAAPPRRLELVQVLRGGDTLLLRYLSEPPA</sequence>
<comment type="pathway">
    <text evidence="1">Cofactor biosynthesis; riboflavin biosynthesis.</text>
</comment>
<accession>A0A975S885</accession>
<dbReference type="SUPFAM" id="SSF53597">
    <property type="entry name" value="Dihydrofolate reductase-like"/>
    <property type="match status" value="1"/>
</dbReference>
<dbReference type="PANTHER" id="PTHR38011">
    <property type="entry name" value="DIHYDROFOLATE REDUCTASE FAMILY PROTEIN (AFU_ORTHOLOGUE AFUA_8G06820)"/>
    <property type="match status" value="1"/>
</dbReference>
<dbReference type="InterPro" id="IPR024072">
    <property type="entry name" value="DHFR-like_dom_sf"/>
</dbReference>
<evidence type="ECO:0000256" key="1">
    <source>
        <dbReference type="ARBA" id="ARBA00005104"/>
    </source>
</evidence>
<evidence type="ECO:0000256" key="2">
    <source>
        <dbReference type="ARBA" id="ARBA00022857"/>
    </source>
</evidence>
<keyword evidence="6" id="KW-1185">Reference proteome</keyword>
<organism evidence="5 6">
    <name type="scientific">Arthrobacter sunyaminii</name>
    <dbReference type="NCBI Taxonomy" id="2816859"/>
    <lineage>
        <taxon>Bacteria</taxon>
        <taxon>Bacillati</taxon>
        <taxon>Actinomycetota</taxon>
        <taxon>Actinomycetes</taxon>
        <taxon>Micrococcales</taxon>
        <taxon>Micrococcaceae</taxon>
        <taxon>Arthrobacter</taxon>
    </lineage>
</organism>
<feature type="domain" description="Bacterial bifunctional deaminase-reductase C-terminal" evidence="4">
    <location>
        <begin position="38"/>
        <end position="245"/>
    </location>
</feature>
<keyword evidence="3" id="KW-0560">Oxidoreductase</keyword>
<evidence type="ECO:0000256" key="3">
    <source>
        <dbReference type="ARBA" id="ARBA00023002"/>
    </source>
</evidence>
<evidence type="ECO:0000313" key="6">
    <source>
        <dbReference type="Proteomes" id="UP000680588"/>
    </source>
</evidence>
<dbReference type="KEGG" id="asun:KG104_07875"/>
<dbReference type="EMBL" id="CP076456">
    <property type="protein sequence ID" value="QWQ37621.1"/>
    <property type="molecule type" value="Genomic_DNA"/>
</dbReference>
<dbReference type="GO" id="GO:0008703">
    <property type="term" value="F:5-amino-6-(5-phosphoribosylamino)uracil reductase activity"/>
    <property type="evidence" value="ECO:0007669"/>
    <property type="project" value="InterPro"/>
</dbReference>